<dbReference type="InterPro" id="IPR019775">
    <property type="entry name" value="WD40_repeat_CS"/>
</dbReference>
<dbReference type="SMART" id="SM00320">
    <property type="entry name" value="WD40"/>
    <property type="match status" value="5"/>
</dbReference>
<dbReference type="InterPro" id="IPR001680">
    <property type="entry name" value="WD40_rpt"/>
</dbReference>
<dbReference type="CDD" id="cd00200">
    <property type="entry name" value="WD40"/>
    <property type="match status" value="1"/>
</dbReference>
<dbReference type="InterPro" id="IPR015943">
    <property type="entry name" value="WD40/YVTN_repeat-like_dom_sf"/>
</dbReference>
<sequence length="198" mass="21074">VALDANASRIVSGSGDGTIKIWDAESGEEIRTLKGHRDDVKSVAFSPDGKRVVSGSDDETAKVWDVESGKVLKNFTGHTFTVESVAFIHGGKRVFSTGEYIKIWDAGSGEVVKDFKRTGVGFIFSAAMSPNGERIVLGGGLGKVVIMNAESGKVLKKIEGHELAVMSVAISADGKWIVSGSGDKTFRVWTIDGEPQNE</sequence>
<keyword evidence="1" id="KW-0853">WD repeat</keyword>
<dbReference type="PANTHER" id="PTHR19879">
    <property type="entry name" value="TRANSCRIPTION INITIATION FACTOR TFIID"/>
    <property type="match status" value="1"/>
</dbReference>
<evidence type="ECO:0000256" key="1">
    <source>
        <dbReference type="ARBA" id="ARBA00022574"/>
    </source>
</evidence>
<dbReference type="SUPFAM" id="SSF50998">
    <property type="entry name" value="Quinoprotein alcohol dehydrogenase-like"/>
    <property type="match status" value="1"/>
</dbReference>
<dbReference type="AlphaFoldDB" id="A0A382Y7P9"/>
<dbReference type="PROSITE" id="PS00678">
    <property type="entry name" value="WD_REPEATS_1"/>
    <property type="match status" value="2"/>
</dbReference>
<dbReference type="EMBL" id="UINC01173518">
    <property type="protein sequence ID" value="SVD79160.1"/>
    <property type="molecule type" value="Genomic_DNA"/>
</dbReference>
<gene>
    <name evidence="3" type="ORF">METZ01_LOCUS432014</name>
</gene>
<feature type="non-terminal residue" evidence="3">
    <location>
        <position position="1"/>
    </location>
</feature>
<dbReference type="Pfam" id="PF00400">
    <property type="entry name" value="WD40"/>
    <property type="match status" value="4"/>
</dbReference>
<dbReference type="PRINTS" id="PR00320">
    <property type="entry name" value="GPROTEINBRPT"/>
</dbReference>
<protein>
    <submittedName>
        <fullName evidence="3">Uncharacterized protein</fullName>
    </submittedName>
</protein>
<reference evidence="3" key="1">
    <citation type="submission" date="2018-05" db="EMBL/GenBank/DDBJ databases">
        <authorList>
            <person name="Lanie J.A."/>
            <person name="Ng W.-L."/>
            <person name="Kazmierczak K.M."/>
            <person name="Andrzejewski T.M."/>
            <person name="Davidsen T.M."/>
            <person name="Wayne K.J."/>
            <person name="Tettelin H."/>
            <person name="Glass J.I."/>
            <person name="Rusch D."/>
            <person name="Podicherti R."/>
            <person name="Tsui H.-C.T."/>
            <person name="Winkler M.E."/>
        </authorList>
    </citation>
    <scope>NUCLEOTIDE SEQUENCE</scope>
</reference>
<dbReference type="PROSITE" id="PS50082">
    <property type="entry name" value="WD_REPEATS_2"/>
    <property type="match status" value="3"/>
</dbReference>
<evidence type="ECO:0000256" key="2">
    <source>
        <dbReference type="ARBA" id="ARBA00022737"/>
    </source>
</evidence>
<dbReference type="InterPro" id="IPR020472">
    <property type="entry name" value="WD40_PAC1"/>
</dbReference>
<name>A0A382Y7P9_9ZZZZ</name>
<dbReference type="PANTHER" id="PTHR19879:SF9">
    <property type="entry name" value="TRANSCRIPTION INITIATION FACTOR TFIID SUBUNIT 5"/>
    <property type="match status" value="1"/>
</dbReference>
<dbReference type="PROSITE" id="PS50294">
    <property type="entry name" value="WD_REPEATS_REGION"/>
    <property type="match status" value="3"/>
</dbReference>
<dbReference type="InterPro" id="IPR011047">
    <property type="entry name" value="Quinoprotein_ADH-like_sf"/>
</dbReference>
<accession>A0A382Y7P9</accession>
<evidence type="ECO:0000313" key="3">
    <source>
        <dbReference type="EMBL" id="SVD79160.1"/>
    </source>
</evidence>
<keyword evidence="2" id="KW-0677">Repeat</keyword>
<dbReference type="Gene3D" id="2.130.10.10">
    <property type="entry name" value="YVTN repeat-like/Quinoprotein amine dehydrogenase"/>
    <property type="match status" value="2"/>
</dbReference>
<organism evidence="3">
    <name type="scientific">marine metagenome</name>
    <dbReference type="NCBI Taxonomy" id="408172"/>
    <lineage>
        <taxon>unclassified sequences</taxon>
        <taxon>metagenomes</taxon>
        <taxon>ecological metagenomes</taxon>
    </lineage>
</organism>
<proteinExistence type="predicted"/>